<evidence type="ECO:0000313" key="2">
    <source>
        <dbReference type="Proteomes" id="UP001500582"/>
    </source>
</evidence>
<accession>A0ABP8H967</accession>
<evidence type="ECO:0008006" key="3">
    <source>
        <dbReference type="Google" id="ProtNLM"/>
    </source>
</evidence>
<evidence type="ECO:0000313" key="1">
    <source>
        <dbReference type="EMBL" id="GAA4335884.1"/>
    </source>
</evidence>
<proteinExistence type="predicted"/>
<sequence length="88" mass="10177">MIELFPNLVDSQVVLARAMYNTGIVIDEEYNFATTNAQRVFTIYPNKEDALQAALTIVQSRPDIECWIQSRNDEIVHYIHMANVKDFI</sequence>
<reference evidence="2" key="1">
    <citation type="journal article" date="2019" name="Int. J. Syst. Evol. Microbiol.">
        <title>The Global Catalogue of Microorganisms (GCM) 10K type strain sequencing project: providing services to taxonomists for standard genome sequencing and annotation.</title>
        <authorList>
            <consortium name="The Broad Institute Genomics Platform"/>
            <consortium name="The Broad Institute Genome Sequencing Center for Infectious Disease"/>
            <person name="Wu L."/>
            <person name="Ma J."/>
        </authorList>
    </citation>
    <scope>NUCLEOTIDE SEQUENCE [LARGE SCALE GENOMIC DNA]</scope>
    <source>
        <strain evidence="2">JCM 17705</strain>
    </source>
</reference>
<keyword evidence="2" id="KW-1185">Reference proteome</keyword>
<dbReference type="Proteomes" id="UP001500582">
    <property type="component" value="Unassembled WGS sequence"/>
</dbReference>
<comment type="caution">
    <text evidence="1">The sequence shown here is derived from an EMBL/GenBank/DDBJ whole genome shotgun (WGS) entry which is preliminary data.</text>
</comment>
<protein>
    <recommendedName>
        <fullName evidence="3">DUF2007 domain-containing protein</fullName>
    </recommendedName>
</protein>
<organism evidence="1 2">
    <name type="scientific">Mucilaginibacter gynuensis</name>
    <dbReference type="NCBI Taxonomy" id="1302236"/>
    <lineage>
        <taxon>Bacteria</taxon>
        <taxon>Pseudomonadati</taxon>
        <taxon>Bacteroidota</taxon>
        <taxon>Sphingobacteriia</taxon>
        <taxon>Sphingobacteriales</taxon>
        <taxon>Sphingobacteriaceae</taxon>
        <taxon>Mucilaginibacter</taxon>
    </lineage>
</organism>
<dbReference type="EMBL" id="BAABFT010000016">
    <property type="protein sequence ID" value="GAA4335884.1"/>
    <property type="molecule type" value="Genomic_DNA"/>
</dbReference>
<name>A0ABP8H967_9SPHI</name>
<dbReference type="RefSeq" id="WP_345213363.1">
    <property type="nucleotide sequence ID" value="NZ_BAABFT010000016.1"/>
</dbReference>
<gene>
    <name evidence="1" type="ORF">GCM10023149_44180</name>
</gene>